<dbReference type="STRING" id="36842.SAMN02194393_04848"/>
<feature type="transmembrane region" description="Helical" evidence="1">
    <location>
        <begin position="20"/>
        <end position="38"/>
    </location>
</feature>
<keyword evidence="1" id="KW-0472">Membrane</keyword>
<dbReference type="SUPFAM" id="SSF55486">
    <property type="entry name" value="Metalloproteases ('zincins'), catalytic domain"/>
    <property type="match status" value="1"/>
</dbReference>
<dbReference type="RefSeq" id="WP_079495394.1">
    <property type="nucleotide sequence ID" value="NZ_FUZT01000017.1"/>
</dbReference>
<name>A0A1T5MJ68_9FIRM</name>
<feature type="transmembrane region" description="Helical" evidence="1">
    <location>
        <begin position="256"/>
        <end position="273"/>
    </location>
</feature>
<dbReference type="GO" id="GO:0008270">
    <property type="term" value="F:zinc ion binding"/>
    <property type="evidence" value="ECO:0007669"/>
    <property type="project" value="InterPro"/>
</dbReference>
<keyword evidence="3" id="KW-0378">Hydrolase</keyword>
<dbReference type="InterPro" id="IPR014782">
    <property type="entry name" value="Peptidase_M1_dom"/>
</dbReference>
<protein>
    <submittedName>
        <fullName evidence="3">Aminopeptidase N</fullName>
    </submittedName>
</protein>
<evidence type="ECO:0000313" key="3">
    <source>
        <dbReference type="EMBL" id="SKC88281.1"/>
    </source>
</evidence>
<feature type="transmembrane region" description="Helical" evidence="1">
    <location>
        <begin position="58"/>
        <end position="81"/>
    </location>
</feature>
<dbReference type="Pfam" id="PF01433">
    <property type="entry name" value="Peptidase_M1"/>
    <property type="match status" value="1"/>
</dbReference>
<keyword evidence="1" id="KW-0812">Transmembrane</keyword>
<gene>
    <name evidence="3" type="ORF">SAMN02194393_04848</name>
</gene>
<dbReference type="EMBL" id="FUZT01000017">
    <property type="protein sequence ID" value="SKC88281.1"/>
    <property type="molecule type" value="Genomic_DNA"/>
</dbReference>
<accession>A0A1T5MJ68</accession>
<proteinExistence type="predicted"/>
<sequence length="722" mass="83244">MNNLVLLKNEIKTLLKQKNVIASIFLMNVFMVFGINSINNSNEMMMHEIKKTSTTISFGSAQYGITLGALLFCILTVLTLSKDQRKNTIDIIHSSINYFKLNVIRMISIISISLITVLSGLIIVLGIQNFIFNIPIEFSIYAYTYTIILLIPLALSIVISSGLYMITDSIDISLLSMGILYSIGVFSSNYLLLWVKPAIPVFSDFAGIKPAGKLIEYNRLLWICIAIFILLLGLLCRRRYTLTLFRSLKINMKSNIIPLLLFISILGISFIWVKEPYMNKYNSIIADNEEIISKVMLEEINPQVVFYADKGKMEANVNYKFHNNSKADYIKFSINEGLDIKDVKVNGKTENYKRKNSTNIIYINIPKEKNISIDISYSGNIKYDGAMGYAGYICNDSIYLLENSNWIFRPLTETKKMITSTGYFKAPDNLSLVTPGKLTEVTKEKGYKKWNYTLEAPSMDLAVFAGKYVKKELSLGNTPIEFYYSPRHEEYIKHRNIEDYLIDIFAFYEKNFGAYPSDKYPLKIVETSIYKPGGHSSINIVTFAEYILNRELGKKANDDIDIFRKSDFTFLHDINLIAHEISHQWWGTSVEPVGDMPWSSEGLANYSSCKYMENKFGEKESSYFLFSWNSNVNKLNNNYYIKNPREKKKLSKFYAKQLELEYKKMQAYHKMPIMLLAAEERIGEDKFLSNLSKIYYSHRFGKLTYENFLNEMDLTEEAMNFE</sequence>
<keyword evidence="3" id="KW-0645">Protease</keyword>
<dbReference type="Proteomes" id="UP000190285">
    <property type="component" value="Unassembled WGS sequence"/>
</dbReference>
<feature type="transmembrane region" description="Helical" evidence="1">
    <location>
        <begin position="140"/>
        <end position="166"/>
    </location>
</feature>
<evidence type="ECO:0000313" key="4">
    <source>
        <dbReference type="Proteomes" id="UP000190285"/>
    </source>
</evidence>
<feature type="transmembrane region" description="Helical" evidence="1">
    <location>
        <begin position="219"/>
        <end position="236"/>
    </location>
</feature>
<feature type="transmembrane region" description="Helical" evidence="1">
    <location>
        <begin position="178"/>
        <end position="199"/>
    </location>
</feature>
<keyword evidence="1" id="KW-1133">Transmembrane helix</keyword>
<feature type="transmembrane region" description="Helical" evidence="1">
    <location>
        <begin position="102"/>
        <end position="128"/>
    </location>
</feature>
<dbReference type="AlphaFoldDB" id="A0A1T5MJ68"/>
<dbReference type="InterPro" id="IPR027268">
    <property type="entry name" value="Peptidase_M4/M1_CTD_sf"/>
</dbReference>
<dbReference type="OrthoDB" id="9814383at2"/>
<keyword evidence="4" id="KW-1185">Reference proteome</keyword>
<dbReference type="GO" id="GO:0008237">
    <property type="term" value="F:metallopeptidase activity"/>
    <property type="evidence" value="ECO:0007669"/>
    <property type="project" value="InterPro"/>
</dbReference>
<evidence type="ECO:0000259" key="2">
    <source>
        <dbReference type="Pfam" id="PF01433"/>
    </source>
</evidence>
<dbReference type="GO" id="GO:0004177">
    <property type="term" value="F:aminopeptidase activity"/>
    <property type="evidence" value="ECO:0007669"/>
    <property type="project" value="UniProtKB-KW"/>
</dbReference>
<organism evidence="3 4">
    <name type="scientific">Maledivibacter halophilus</name>
    <dbReference type="NCBI Taxonomy" id="36842"/>
    <lineage>
        <taxon>Bacteria</taxon>
        <taxon>Bacillati</taxon>
        <taxon>Bacillota</taxon>
        <taxon>Clostridia</taxon>
        <taxon>Peptostreptococcales</taxon>
        <taxon>Caminicellaceae</taxon>
        <taxon>Maledivibacter</taxon>
    </lineage>
</organism>
<evidence type="ECO:0000256" key="1">
    <source>
        <dbReference type="SAM" id="Phobius"/>
    </source>
</evidence>
<dbReference type="Gene3D" id="1.10.390.10">
    <property type="entry name" value="Neutral Protease Domain 2"/>
    <property type="match status" value="1"/>
</dbReference>
<keyword evidence="3" id="KW-0031">Aminopeptidase</keyword>
<reference evidence="3 4" key="1">
    <citation type="submission" date="2017-02" db="EMBL/GenBank/DDBJ databases">
        <authorList>
            <person name="Peterson S.W."/>
        </authorList>
    </citation>
    <scope>NUCLEOTIDE SEQUENCE [LARGE SCALE GENOMIC DNA]</scope>
    <source>
        <strain evidence="3 4">M1</strain>
    </source>
</reference>
<feature type="domain" description="Peptidase M1 membrane alanine aminopeptidase" evidence="2">
    <location>
        <begin position="572"/>
        <end position="713"/>
    </location>
</feature>